<dbReference type="KEGG" id="atr:18445408"/>
<evidence type="ECO:0000256" key="1">
    <source>
        <dbReference type="ARBA" id="ARBA00004123"/>
    </source>
</evidence>
<evidence type="ECO:0000256" key="4">
    <source>
        <dbReference type="ARBA" id="ARBA00023163"/>
    </source>
</evidence>
<dbReference type="STRING" id="13333.U5D4F0"/>
<evidence type="ECO:0000256" key="2">
    <source>
        <dbReference type="ARBA" id="ARBA00023015"/>
    </source>
</evidence>
<feature type="compositionally biased region" description="Basic residues" evidence="6">
    <location>
        <begin position="129"/>
        <end position="144"/>
    </location>
</feature>
<dbReference type="OrthoDB" id="118550at2759"/>
<protein>
    <submittedName>
        <fullName evidence="10">Uncharacterized protein</fullName>
    </submittedName>
</protein>
<dbReference type="InterPro" id="IPR017930">
    <property type="entry name" value="Myb_dom"/>
</dbReference>
<feature type="region of interest" description="Disordered" evidence="6">
    <location>
        <begin position="223"/>
        <end position="242"/>
    </location>
</feature>
<keyword evidence="4" id="KW-0804">Transcription</keyword>
<feature type="compositionally biased region" description="Polar residues" evidence="6">
    <location>
        <begin position="288"/>
        <end position="319"/>
    </location>
</feature>
<dbReference type="AlphaFoldDB" id="U5D4F0"/>
<dbReference type="FunFam" id="1.10.10.60:FF:000023">
    <property type="entry name" value="protein REVEILLE 6 isoform X1"/>
    <property type="match status" value="1"/>
</dbReference>
<evidence type="ECO:0000313" key="10">
    <source>
        <dbReference type="EMBL" id="ERN17075.1"/>
    </source>
</evidence>
<keyword evidence="5" id="KW-0539">Nucleus</keyword>
<keyword evidence="3" id="KW-0238">DNA-binding</keyword>
<dbReference type="GO" id="GO:0005634">
    <property type="term" value="C:nucleus"/>
    <property type="evidence" value="ECO:0007669"/>
    <property type="project" value="UniProtKB-SubCell"/>
</dbReference>
<gene>
    <name evidence="10" type="ORF">AMTR_s00044p00072910</name>
</gene>
<dbReference type="Proteomes" id="UP000017836">
    <property type="component" value="Unassembled WGS sequence"/>
</dbReference>
<dbReference type="PROSITE" id="PS51294">
    <property type="entry name" value="HTH_MYB"/>
    <property type="match status" value="1"/>
</dbReference>
<evidence type="ECO:0000259" key="9">
    <source>
        <dbReference type="PROSITE" id="PS51294"/>
    </source>
</evidence>
<dbReference type="InterPro" id="IPR017884">
    <property type="entry name" value="SANT_dom"/>
</dbReference>
<dbReference type="SUPFAM" id="SSF46689">
    <property type="entry name" value="Homeodomain-like"/>
    <property type="match status" value="1"/>
</dbReference>
<evidence type="ECO:0000259" key="7">
    <source>
        <dbReference type="PROSITE" id="PS50090"/>
    </source>
</evidence>
<dbReference type="GO" id="GO:0003677">
    <property type="term" value="F:DNA binding"/>
    <property type="evidence" value="ECO:0007669"/>
    <property type="project" value="UniProtKB-KW"/>
</dbReference>
<keyword evidence="11" id="KW-1185">Reference proteome</keyword>
<evidence type="ECO:0000259" key="8">
    <source>
        <dbReference type="PROSITE" id="PS51293"/>
    </source>
</evidence>
<dbReference type="CDD" id="cd00167">
    <property type="entry name" value="SANT"/>
    <property type="match status" value="1"/>
</dbReference>
<dbReference type="InterPro" id="IPR001005">
    <property type="entry name" value="SANT/Myb"/>
</dbReference>
<feature type="compositionally biased region" description="Low complexity" evidence="6">
    <location>
        <begin position="230"/>
        <end position="242"/>
    </location>
</feature>
<feature type="domain" description="SANT" evidence="8">
    <location>
        <begin position="60"/>
        <end position="111"/>
    </location>
</feature>
<dbReference type="InterPro" id="IPR009057">
    <property type="entry name" value="Homeodomain-like_sf"/>
</dbReference>
<keyword evidence="2" id="KW-0805">Transcription regulation</keyword>
<dbReference type="GO" id="GO:0010468">
    <property type="term" value="P:regulation of gene expression"/>
    <property type="evidence" value="ECO:0007669"/>
    <property type="project" value="UniProtKB-ARBA"/>
</dbReference>
<reference evidence="11" key="1">
    <citation type="journal article" date="2013" name="Science">
        <title>The Amborella genome and the evolution of flowering plants.</title>
        <authorList>
            <consortium name="Amborella Genome Project"/>
        </authorList>
    </citation>
    <scope>NUCLEOTIDE SEQUENCE [LARGE SCALE GENOMIC DNA]</scope>
</reference>
<feature type="region of interest" description="Disordered" evidence="6">
    <location>
        <begin position="280"/>
        <end position="319"/>
    </location>
</feature>
<dbReference type="eggNOG" id="KOG0724">
    <property type="taxonomic scope" value="Eukaryota"/>
</dbReference>
<dbReference type="InterPro" id="IPR006447">
    <property type="entry name" value="Myb_dom_plants"/>
</dbReference>
<accession>U5D4F0</accession>
<proteinExistence type="predicted"/>
<dbReference type="SMART" id="SM00717">
    <property type="entry name" value="SANT"/>
    <property type="match status" value="1"/>
</dbReference>
<organism evidence="10 11">
    <name type="scientific">Amborella trichopoda</name>
    <dbReference type="NCBI Taxonomy" id="13333"/>
    <lineage>
        <taxon>Eukaryota</taxon>
        <taxon>Viridiplantae</taxon>
        <taxon>Streptophyta</taxon>
        <taxon>Embryophyta</taxon>
        <taxon>Tracheophyta</taxon>
        <taxon>Spermatophyta</taxon>
        <taxon>Magnoliopsida</taxon>
        <taxon>Amborellales</taxon>
        <taxon>Amborellaceae</taxon>
        <taxon>Amborella</taxon>
    </lineage>
</organism>
<dbReference type="PANTHER" id="PTHR12802:SF155">
    <property type="entry name" value="DEUBIQUITINASE MYSM1"/>
    <property type="match status" value="1"/>
</dbReference>
<feature type="region of interest" description="Disordered" evidence="6">
    <location>
        <begin position="174"/>
        <end position="194"/>
    </location>
</feature>
<dbReference type="EMBL" id="KI392384">
    <property type="protein sequence ID" value="ERN17075.1"/>
    <property type="molecule type" value="Genomic_DNA"/>
</dbReference>
<dbReference type="HOGENOM" id="CLU_030536_0_1_1"/>
<dbReference type="PROSITE" id="PS50090">
    <property type="entry name" value="MYB_LIKE"/>
    <property type="match status" value="1"/>
</dbReference>
<dbReference type="PANTHER" id="PTHR12802">
    <property type="entry name" value="SWI/SNF COMPLEX-RELATED"/>
    <property type="match status" value="1"/>
</dbReference>
<name>U5D4F0_AMBTC</name>
<evidence type="ECO:0000256" key="3">
    <source>
        <dbReference type="ARBA" id="ARBA00023125"/>
    </source>
</evidence>
<comment type="subcellular location">
    <subcellularLocation>
        <location evidence="1">Nucleus</location>
    </subcellularLocation>
</comment>
<feature type="domain" description="Myb-like" evidence="7">
    <location>
        <begin position="57"/>
        <end position="107"/>
    </location>
</feature>
<dbReference type="NCBIfam" id="TIGR01557">
    <property type="entry name" value="myb_SHAQKYF"/>
    <property type="match status" value="1"/>
</dbReference>
<evidence type="ECO:0000256" key="6">
    <source>
        <dbReference type="SAM" id="MobiDB-lite"/>
    </source>
</evidence>
<evidence type="ECO:0000313" key="11">
    <source>
        <dbReference type="Proteomes" id="UP000017836"/>
    </source>
</evidence>
<dbReference type="PROSITE" id="PS51293">
    <property type="entry name" value="SANT"/>
    <property type="match status" value="1"/>
</dbReference>
<feature type="region of interest" description="Disordered" evidence="6">
    <location>
        <begin position="110"/>
        <end position="150"/>
    </location>
</feature>
<dbReference type="Gramene" id="ERN17075">
    <property type="protein sequence ID" value="ERN17075"/>
    <property type="gene ID" value="AMTR_s00044p00072910"/>
</dbReference>
<sequence length="546" mass="59155">MSVQAKSIGASATSASSSIPSYHVYSEISWACTVKVPIGEMHLSGDEQAAKVRKPYTITKQRERWTEEEHKKFLEALKLYGRAWRRIEEHVGTKTAVQIRSHAQKFFSKVARDSNNGGCSKAIEIPPPRPKRKPLHPYPRKSANRSKLDVIIPDKDGSILPNLSGVGSSLMIPSLSEQGNRSPSPNSSGTGSSLLISSLCEQGEGSPTSVLSAARLEMASLDSNLEERSPSPASSASDSNPVAFRELEYENGGPIDSEPSGLEHDSASDAPRLLASGLSHQEKPAMKSESSLSNARNNPDQGVLNSECNKNESPAETSTLSLKLFGRTVFVTGSHRPSHKTEENDSSQKIPFTAAEIPSENQIHTPSEGASPSDVSDPSFNASWKGGLNTEMPNVIYSNAMPYWALYKASPLPFINMASEFKVQAKTVNCTASDTCIEGLDDKQRAQKEGSWTGSNTGSANEMCGGDKNGDVVNSSEKHGLFFYGELHSKERVESGSGICLKGGSNECLNTSQVSFRSCGKGFVPYRRQSWSEDDMREGKRIRLCL</sequence>
<feature type="domain" description="HTH myb-type" evidence="9">
    <location>
        <begin position="57"/>
        <end position="111"/>
    </location>
</feature>
<feature type="compositionally biased region" description="Low complexity" evidence="6">
    <location>
        <begin position="179"/>
        <end position="194"/>
    </location>
</feature>
<dbReference type="Gene3D" id="1.10.10.60">
    <property type="entry name" value="Homeodomain-like"/>
    <property type="match status" value="1"/>
</dbReference>
<evidence type="ECO:0000256" key="5">
    <source>
        <dbReference type="ARBA" id="ARBA00023242"/>
    </source>
</evidence>
<dbReference type="Pfam" id="PF00249">
    <property type="entry name" value="Myb_DNA-binding"/>
    <property type="match status" value="1"/>
</dbReference>